<dbReference type="InterPro" id="IPR005110">
    <property type="entry name" value="MoeA_linker/N"/>
</dbReference>
<dbReference type="GO" id="GO:0046872">
    <property type="term" value="F:metal ion binding"/>
    <property type="evidence" value="ECO:0007669"/>
    <property type="project" value="UniProtKB-UniRule"/>
</dbReference>
<dbReference type="PANTHER" id="PTHR10192:SF5">
    <property type="entry name" value="GEPHYRIN"/>
    <property type="match status" value="1"/>
</dbReference>
<dbReference type="Gene3D" id="2.40.340.10">
    <property type="entry name" value="MoeA, C-terminal, domain IV"/>
    <property type="match status" value="1"/>
</dbReference>
<dbReference type="STRING" id="1850252.LPB136_09460"/>
<dbReference type="Gene3D" id="3.90.105.10">
    <property type="entry name" value="Molybdopterin biosynthesis moea protein, domain 2"/>
    <property type="match status" value="1"/>
</dbReference>
<dbReference type="InterPro" id="IPR036135">
    <property type="entry name" value="MoeA_linker/N_sf"/>
</dbReference>
<dbReference type="InterPro" id="IPR001453">
    <property type="entry name" value="MoaB/Mog_dom"/>
</dbReference>
<dbReference type="Pfam" id="PF03454">
    <property type="entry name" value="MoeA_C"/>
    <property type="match status" value="1"/>
</dbReference>
<dbReference type="GO" id="GO:0006777">
    <property type="term" value="P:Mo-molybdopterin cofactor biosynthetic process"/>
    <property type="evidence" value="ECO:0007669"/>
    <property type="project" value="UniProtKB-UniRule"/>
</dbReference>
<dbReference type="EMBL" id="CP018155">
    <property type="protein sequence ID" value="APG65573.1"/>
    <property type="molecule type" value="Genomic_DNA"/>
</dbReference>
<dbReference type="InterPro" id="IPR036425">
    <property type="entry name" value="MoaB/Mog-like_dom_sf"/>
</dbReference>
<organism evidence="8 9">
    <name type="scientific">Tenacibaculum todarodis</name>
    <dbReference type="NCBI Taxonomy" id="1850252"/>
    <lineage>
        <taxon>Bacteria</taxon>
        <taxon>Pseudomonadati</taxon>
        <taxon>Bacteroidota</taxon>
        <taxon>Flavobacteriia</taxon>
        <taxon>Flavobacteriales</taxon>
        <taxon>Flavobacteriaceae</taxon>
        <taxon>Tenacibaculum</taxon>
    </lineage>
</organism>
<dbReference type="SUPFAM" id="SSF63882">
    <property type="entry name" value="MoeA N-terminal region -like"/>
    <property type="match status" value="1"/>
</dbReference>
<dbReference type="InterPro" id="IPR005111">
    <property type="entry name" value="MoeA_C_domain_IV"/>
</dbReference>
<keyword evidence="9" id="KW-1185">Reference proteome</keyword>
<dbReference type="GO" id="GO:0061599">
    <property type="term" value="F:molybdopterin molybdotransferase activity"/>
    <property type="evidence" value="ECO:0007669"/>
    <property type="project" value="UniProtKB-UniRule"/>
</dbReference>
<dbReference type="UniPathway" id="UPA00344"/>
<gene>
    <name evidence="8" type="ORF">LPB136_09460</name>
</gene>
<feature type="domain" description="MoaB/Mog" evidence="7">
    <location>
        <begin position="176"/>
        <end position="313"/>
    </location>
</feature>
<dbReference type="Gene3D" id="3.40.980.10">
    <property type="entry name" value="MoaB/Mog-like domain"/>
    <property type="match status" value="1"/>
</dbReference>
<dbReference type="InterPro" id="IPR038987">
    <property type="entry name" value="MoeA-like"/>
</dbReference>
<evidence type="ECO:0000259" key="7">
    <source>
        <dbReference type="SMART" id="SM00852"/>
    </source>
</evidence>
<dbReference type="CDD" id="cd00887">
    <property type="entry name" value="MoeA"/>
    <property type="match status" value="1"/>
</dbReference>
<evidence type="ECO:0000313" key="8">
    <source>
        <dbReference type="EMBL" id="APG65573.1"/>
    </source>
</evidence>
<dbReference type="GO" id="GO:0005829">
    <property type="term" value="C:cytosol"/>
    <property type="evidence" value="ECO:0007669"/>
    <property type="project" value="TreeGrafter"/>
</dbReference>
<evidence type="ECO:0000256" key="5">
    <source>
        <dbReference type="ARBA" id="ARBA00047317"/>
    </source>
</evidence>
<comment type="pathway">
    <text evidence="2 6">Cofactor biosynthesis; molybdopterin biosynthesis.</text>
</comment>
<dbReference type="NCBIfam" id="TIGR00177">
    <property type="entry name" value="molyb_syn"/>
    <property type="match status" value="1"/>
</dbReference>
<sequence length="397" mass="44261">MISVEQAKNIILNSTQDFGVEEIPFIKSVGRILKEDIVADRDFPPFNRVSMDGIAINYTYFKNGQRGFKVEGIQAAGSEQLSMQYADNCIEVMTGAVLPNNCDTVIRYEDVVLENGIAIITVNDIKDKQNIHVKGKDKSKNDVLIAKNKLISAAEIGVFATVGKSVVKVAKQPKVLIVSTGDELVGVDEIPLEHQIRRSNVFTLVSLLERLDIPSETTHITDDKPVLKSKIETYLQEYDVLLFSGAVSKGKYDFLPEVFDELGVKKLFHKVTQRPGKPFFYGKTNNCNVFGFPGNPISTFVNCLAYFYPWYYKSIGLKTKEETAILNADVTFKSNLTYFLQVQLETKLGHLVATPIKGNGSGDLASLVNTDAFIQLPNDKTEFKKGEVFPIIAYRSF</sequence>
<dbReference type="KEGG" id="ten:LPB136_09460"/>
<dbReference type="InterPro" id="IPR036688">
    <property type="entry name" value="MoeA_C_domain_IV_sf"/>
</dbReference>
<dbReference type="Gene3D" id="2.170.190.11">
    <property type="entry name" value="Molybdopterin biosynthesis moea protein, domain 3"/>
    <property type="match status" value="1"/>
</dbReference>
<name>A0A1L3JKF5_9FLAO</name>
<proteinExistence type="inferred from homology"/>
<dbReference type="PANTHER" id="PTHR10192">
    <property type="entry name" value="MOLYBDOPTERIN BIOSYNTHESIS PROTEIN"/>
    <property type="match status" value="1"/>
</dbReference>
<comment type="similarity">
    <text evidence="3 6">Belongs to the MoeA family.</text>
</comment>
<dbReference type="OrthoDB" id="9804758at2"/>
<dbReference type="Pfam" id="PF00994">
    <property type="entry name" value="MoCF_biosynth"/>
    <property type="match status" value="1"/>
</dbReference>
<accession>A0A1L3JKF5</accession>
<evidence type="ECO:0000256" key="3">
    <source>
        <dbReference type="ARBA" id="ARBA00010763"/>
    </source>
</evidence>
<protein>
    <recommendedName>
        <fullName evidence="6">Molybdopterin molybdenumtransferase</fullName>
        <ecNumber evidence="6">2.10.1.1</ecNumber>
    </recommendedName>
</protein>
<reference evidence="8 9" key="1">
    <citation type="submission" date="2016-11" db="EMBL/GenBank/DDBJ databases">
        <title>Tenacibaculum sp. LPB0136, isolated from marine environment.</title>
        <authorList>
            <person name="Kim E."/>
            <person name="Yi H."/>
        </authorList>
    </citation>
    <scope>NUCLEOTIDE SEQUENCE [LARGE SCALE GENOMIC DNA]</scope>
    <source>
        <strain evidence="8 9">LPB0136</strain>
    </source>
</reference>
<dbReference type="RefSeq" id="WP_072556097.1">
    <property type="nucleotide sequence ID" value="NZ_CP018155.1"/>
</dbReference>
<dbReference type="SUPFAM" id="SSF53218">
    <property type="entry name" value="Molybdenum cofactor biosynthesis proteins"/>
    <property type="match status" value="1"/>
</dbReference>
<dbReference type="SUPFAM" id="SSF63867">
    <property type="entry name" value="MoeA C-terminal domain-like"/>
    <property type="match status" value="1"/>
</dbReference>
<evidence type="ECO:0000313" key="9">
    <source>
        <dbReference type="Proteomes" id="UP000181898"/>
    </source>
</evidence>
<dbReference type="EC" id="2.10.1.1" evidence="6"/>
<keyword evidence="4 6" id="KW-0501">Molybdenum cofactor biosynthesis</keyword>
<keyword evidence="6" id="KW-0500">Molybdenum</keyword>
<evidence type="ECO:0000256" key="1">
    <source>
        <dbReference type="ARBA" id="ARBA00002901"/>
    </source>
</evidence>
<dbReference type="SMART" id="SM00852">
    <property type="entry name" value="MoCF_biosynth"/>
    <property type="match status" value="1"/>
</dbReference>
<evidence type="ECO:0000256" key="2">
    <source>
        <dbReference type="ARBA" id="ARBA00005046"/>
    </source>
</evidence>
<dbReference type="Pfam" id="PF03453">
    <property type="entry name" value="MoeA_N"/>
    <property type="match status" value="1"/>
</dbReference>
<evidence type="ECO:0000256" key="6">
    <source>
        <dbReference type="RuleBase" id="RU365090"/>
    </source>
</evidence>
<keyword evidence="6" id="KW-0479">Metal-binding</keyword>
<evidence type="ECO:0000256" key="4">
    <source>
        <dbReference type="ARBA" id="ARBA00023150"/>
    </source>
</evidence>
<comment type="catalytic activity">
    <reaction evidence="5">
        <text>adenylyl-molybdopterin + molybdate = Mo-molybdopterin + AMP + H(+)</text>
        <dbReference type="Rhea" id="RHEA:35047"/>
        <dbReference type="ChEBI" id="CHEBI:15378"/>
        <dbReference type="ChEBI" id="CHEBI:36264"/>
        <dbReference type="ChEBI" id="CHEBI:62727"/>
        <dbReference type="ChEBI" id="CHEBI:71302"/>
        <dbReference type="ChEBI" id="CHEBI:456215"/>
        <dbReference type="EC" id="2.10.1.1"/>
    </reaction>
</comment>
<comment type="function">
    <text evidence="1 6">Catalyzes the insertion of molybdate into adenylated molybdopterin with the concomitant release of AMP.</text>
</comment>
<keyword evidence="6" id="KW-0460">Magnesium</keyword>
<keyword evidence="6 8" id="KW-0808">Transferase</keyword>
<dbReference type="AlphaFoldDB" id="A0A1L3JKF5"/>
<comment type="cofactor">
    <cofactor evidence="6">
        <name>Mg(2+)</name>
        <dbReference type="ChEBI" id="CHEBI:18420"/>
    </cofactor>
</comment>
<dbReference type="Proteomes" id="UP000181898">
    <property type="component" value="Chromosome"/>
</dbReference>